<dbReference type="EMBL" id="LR796876">
    <property type="protein sequence ID" value="CAB4172012.1"/>
    <property type="molecule type" value="Genomic_DNA"/>
</dbReference>
<organism evidence="1">
    <name type="scientific">uncultured Caudovirales phage</name>
    <dbReference type="NCBI Taxonomy" id="2100421"/>
    <lineage>
        <taxon>Viruses</taxon>
        <taxon>Duplodnaviria</taxon>
        <taxon>Heunggongvirae</taxon>
        <taxon>Uroviricota</taxon>
        <taxon>Caudoviricetes</taxon>
        <taxon>Peduoviridae</taxon>
        <taxon>Maltschvirus</taxon>
        <taxon>Maltschvirus maltsch</taxon>
    </lineage>
</organism>
<evidence type="ECO:0008006" key="4">
    <source>
        <dbReference type="Google" id="ProtNLM"/>
    </source>
</evidence>
<gene>
    <name evidence="2" type="ORF">UFOVP1349_52</name>
    <name evidence="3" type="ORF">UFOVP1456_32</name>
    <name evidence="1" type="ORF">UFOVP925_48</name>
</gene>
<reference evidence="1" key="1">
    <citation type="submission" date="2020-05" db="EMBL/GenBank/DDBJ databases">
        <authorList>
            <person name="Chiriac C."/>
            <person name="Salcher M."/>
            <person name="Ghai R."/>
            <person name="Kavagutti S V."/>
        </authorList>
    </citation>
    <scope>NUCLEOTIDE SEQUENCE</scope>
</reference>
<dbReference type="EMBL" id="LR797404">
    <property type="protein sequence ID" value="CAB4214351.1"/>
    <property type="molecule type" value="Genomic_DNA"/>
</dbReference>
<sequence>MTALPIAFRTNQSKYTFSGSAQLINAYAEQQGKDAKDPFAVLPAYGMTLERAVTDTPGRGQIYLNDLDCIYSVHSTNVYKVLESGAATRIGTIPGSDDVQISRNQATIPQISVHCGAGEFYIEGDIVKKVTDEDLPTAISQDHLGGYTNYGIEDGRFFISSINACQEISGTDYATAEQTAGKLLRIKADGDLFIFKTDEVEQWRNTGNADFPFEPIGTPIKHGLLAAGAVTKFDNTLLFLGNDNITYRIVGTGQVARVSTHGIERTVANDDDPASIVAFTYNCEGHTFGTLTGTDWTHSLDAATGWWHSRESYQLGKWRACNPVFAWGKTIVQDKLSGNLYALDKNSFVEGTDPLIWGVDTPIFHVFPNGGIVDALYLDVATGVGLSTGQGSDPKIMLSWSTDGGNTFKGDRELSLGVTGNRTRIATRRLGRFGPQGIVFRLRISDPVIRALVAMDVRVRGLKR</sequence>
<accession>A0A6J5PLL1</accession>
<protein>
    <recommendedName>
        <fullName evidence="4">Bacteriophage P22, Gp10, DNA-stabilising</fullName>
    </recommendedName>
</protein>
<evidence type="ECO:0000313" key="2">
    <source>
        <dbReference type="EMBL" id="CAB4200552.1"/>
    </source>
</evidence>
<evidence type="ECO:0000313" key="1">
    <source>
        <dbReference type="EMBL" id="CAB4172012.1"/>
    </source>
</evidence>
<proteinExistence type="predicted"/>
<dbReference type="EMBL" id="LR797291">
    <property type="protein sequence ID" value="CAB4200552.1"/>
    <property type="molecule type" value="Genomic_DNA"/>
</dbReference>
<evidence type="ECO:0000313" key="3">
    <source>
        <dbReference type="EMBL" id="CAB4214351.1"/>
    </source>
</evidence>
<name>A0A6J5PLL1_9CAUD</name>